<dbReference type="PANTHER" id="PTHR42791">
    <property type="entry name" value="GNAT FAMILY ACETYLTRANSFERASE"/>
    <property type="match status" value="1"/>
</dbReference>
<dbReference type="AlphaFoldDB" id="A0A8H4TS55"/>
<dbReference type="EMBL" id="JABEXW010000508">
    <property type="protein sequence ID" value="KAF4962967.1"/>
    <property type="molecule type" value="Genomic_DNA"/>
</dbReference>
<dbReference type="Gene3D" id="3.40.630.30">
    <property type="match status" value="1"/>
</dbReference>
<keyword evidence="2" id="KW-1185">Reference proteome</keyword>
<accession>A0A8H4TS55</accession>
<sequence length="240" mass="27335">MAESTKPDIKLHRQDSANAWERAHDIAVPAFRTDPLFAWFFAEEPDDDRRQYRLDIFLKPCIQSAPLTGGYILEVNDWSSMMVISEPGQKYDGLSVMFKNGAIPATLSGGLKPTLRILFRYLRTVDKVKLKVLPKSRIRDCFYILLTATVPDHRHQGLLSAQTKFLQDEARKVGKPVWLEATSRYSMKQFERHGFKLVDDIRMGKGKVNGQGKKEVNGEGVLIACMIWWPEGVEEAFAMS</sequence>
<evidence type="ECO:0008006" key="3">
    <source>
        <dbReference type="Google" id="ProtNLM"/>
    </source>
</evidence>
<dbReference type="SUPFAM" id="SSF55729">
    <property type="entry name" value="Acyl-CoA N-acyltransferases (Nat)"/>
    <property type="match status" value="1"/>
</dbReference>
<evidence type="ECO:0000313" key="1">
    <source>
        <dbReference type="EMBL" id="KAF4962967.1"/>
    </source>
</evidence>
<dbReference type="InterPro" id="IPR016181">
    <property type="entry name" value="Acyl_CoA_acyltransferase"/>
</dbReference>
<dbReference type="Proteomes" id="UP000622797">
    <property type="component" value="Unassembled WGS sequence"/>
</dbReference>
<proteinExistence type="predicted"/>
<name>A0A8H4TS55_9HYPO</name>
<dbReference type="OrthoDB" id="544277at2759"/>
<reference evidence="1" key="1">
    <citation type="journal article" date="2020" name="BMC Genomics">
        <title>Correction to: Identification and distribution of gene clusters required for synthesis of sphingolipid metabolism inhibitors in diverse species of the filamentous fungus Fusarium.</title>
        <authorList>
            <person name="Kim H.S."/>
            <person name="Lohmar J.M."/>
            <person name="Busman M."/>
            <person name="Brown D.W."/>
            <person name="Naumann T.A."/>
            <person name="Divon H.H."/>
            <person name="Lysoe E."/>
            <person name="Uhlig S."/>
            <person name="Proctor R.H."/>
        </authorList>
    </citation>
    <scope>NUCLEOTIDE SEQUENCE</scope>
    <source>
        <strain evidence="1">NRRL 20472</strain>
    </source>
</reference>
<dbReference type="PANTHER" id="PTHR42791:SF1">
    <property type="entry name" value="N-ACETYLTRANSFERASE DOMAIN-CONTAINING PROTEIN"/>
    <property type="match status" value="1"/>
</dbReference>
<comment type="caution">
    <text evidence="1">The sequence shown here is derived from an EMBL/GenBank/DDBJ whole genome shotgun (WGS) entry which is preliminary data.</text>
</comment>
<evidence type="ECO:0000313" key="2">
    <source>
        <dbReference type="Proteomes" id="UP000622797"/>
    </source>
</evidence>
<gene>
    <name evidence="1" type="ORF">FSARC_8993</name>
</gene>
<reference evidence="1" key="2">
    <citation type="submission" date="2020-05" db="EMBL/GenBank/DDBJ databases">
        <authorList>
            <person name="Kim H.-S."/>
            <person name="Proctor R.H."/>
            <person name="Brown D.W."/>
        </authorList>
    </citation>
    <scope>NUCLEOTIDE SEQUENCE</scope>
    <source>
        <strain evidence="1">NRRL 20472</strain>
    </source>
</reference>
<dbReference type="InterPro" id="IPR052523">
    <property type="entry name" value="Trichothecene_AcTrans"/>
</dbReference>
<protein>
    <recommendedName>
        <fullName evidence="3">N-acetyltransferase domain-containing protein</fullName>
    </recommendedName>
</protein>
<organism evidence="1 2">
    <name type="scientific">Fusarium sarcochroum</name>
    <dbReference type="NCBI Taxonomy" id="1208366"/>
    <lineage>
        <taxon>Eukaryota</taxon>
        <taxon>Fungi</taxon>
        <taxon>Dikarya</taxon>
        <taxon>Ascomycota</taxon>
        <taxon>Pezizomycotina</taxon>
        <taxon>Sordariomycetes</taxon>
        <taxon>Hypocreomycetidae</taxon>
        <taxon>Hypocreales</taxon>
        <taxon>Nectriaceae</taxon>
        <taxon>Fusarium</taxon>
        <taxon>Fusarium lateritium species complex</taxon>
    </lineage>
</organism>